<dbReference type="Pfam" id="PF12368">
    <property type="entry name" value="Rhodanese_C"/>
    <property type="match status" value="1"/>
</dbReference>
<dbReference type="HAMAP" id="MF_00469">
    <property type="entry name" value="TrhO"/>
    <property type="match status" value="1"/>
</dbReference>
<dbReference type="EMBL" id="JAENRR010000047">
    <property type="protein sequence ID" value="MBK3518946.1"/>
    <property type="molecule type" value="Genomic_DNA"/>
</dbReference>
<evidence type="ECO:0000313" key="6">
    <source>
        <dbReference type="EMBL" id="MBK3518946.1"/>
    </source>
</evidence>
<comment type="similarity">
    <text evidence="4">Belongs to the TrhO family.</text>
</comment>
<evidence type="ECO:0000256" key="1">
    <source>
        <dbReference type="ARBA" id="ARBA00022694"/>
    </source>
</evidence>
<dbReference type="InterPro" id="IPR036873">
    <property type="entry name" value="Rhodanese-like_dom_sf"/>
</dbReference>
<sequence>MDPNSGKKHLINRLSPEQLRERLANESFKRTTVSFYRYVIIDNPYEMRDMLFYMWNKWQCYGRIYLAKEGINAQMSVPDHYWQDFQEHLHSLPQFKNVPFKIAVEDNGQSFLKLQIKVRQQIVADGLTPEEYDVTNVGKHLTAREWNNAMDDGAIVIDMRNHYESEIGRFDNAILPDAETFKEELPEVVDKLKGKEEQKILLYCTGGVRCEKTSAYLKHHGFSDVNQLLGGIIDYSRQVETEKIENKFIGKNFVFDNRLGERISNDIISHCHQCGSPCDVHTNCANKKCNLLFIQCDKCKAQYDRCCSDDCQSFILAPPAERKELEQRLIFKRGKRFHKPEQSA</sequence>
<dbReference type="PANTHER" id="PTHR43846">
    <property type="entry name" value="UPF0176 PROTEIN YCEA"/>
    <property type="match status" value="1"/>
</dbReference>
<dbReference type="Pfam" id="PF17773">
    <property type="entry name" value="UPF0176_N"/>
    <property type="match status" value="1"/>
</dbReference>
<keyword evidence="7" id="KW-1185">Reference proteome</keyword>
<dbReference type="SUPFAM" id="SSF52821">
    <property type="entry name" value="Rhodanese/Cell cycle control phosphatase"/>
    <property type="match status" value="1"/>
</dbReference>
<dbReference type="EC" id="1.14.-.-" evidence="4"/>
<gene>
    <name evidence="4" type="primary">trhO</name>
    <name evidence="6" type="ORF">JIV24_16485</name>
</gene>
<evidence type="ECO:0000313" key="7">
    <source>
        <dbReference type="Proteomes" id="UP000605676"/>
    </source>
</evidence>
<dbReference type="Proteomes" id="UP000605676">
    <property type="component" value="Unassembled WGS sequence"/>
</dbReference>
<dbReference type="Gene3D" id="3.30.70.100">
    <property type="match status" value="1"/>
</dbReference>
<proteinExistence type="inferred from homology"/>
<keyword evidence="2 4" id="KW-0560">Oxidoreductase</keyword>
<protein>
    <recommendedName>
        <fullName evidence="4">tRNA uridine(34) hydroxylase</fullName>
        <ecNumber evidence="4">1.14.-.-</ecNumber>
    </recommendedName>
    <alternativeName>
        <fullName evidence="4">tRNA hydroxylation protein O</fullName>
    </alternativeName>
</protein>
<accession>A0ABS1HMQ1</accession>
<evidence type="ECO:0000256" key="4">
    <source>
        <dbReference type="HAMAP-Rule" id="MF_00469"/>
    </source>
</evidence>
<dbReference type="CDD" id="cd01518">
    <property type="entry name" value="RHOD_YceA"/>
    <property type="match status" value="1"/>
</dbReference>
<comment type="catalytic activity">
    <reaction evidence="4">
        <text>uridine(34) in tRNA + AH2 + O2 = 5-hydroxyuridine(34) in tRNA + A + H2O</text>
        <dbReference type="Rhea" id="RHEA:64224"/>
        <dbReference type="Rhea" id="RHEA-COMP:11727"/>
        <dbReference type="Rhea" id="RHEA-COMP:13381"/>
        <dbReference type="ChEBI" id="CHEBI:13193"/>
        <dbReference type="ChEBI" id="CHEBI:15377"/>
        <dbReference type="ChEBI" id="CHEBI:15379"/>
        <dbReference type="ChEBI" id="CHEBI:17499"/>
        <dbReference type="ChEBI" id="CHEBI:65315"/>
        <dbReference type="ChEBI" id="CHEBI:136877"/>
    </reaction>
</comment>
<dbReference type="PANTHER" id="PTHR43846:SF1">
    <property type="entry name" value="TRNA URIDINE(34) HYDROXYLASE"/>
    <property type="match status" value="1"/>
</dbReference>
<feature type="domain" description="Rhodanese" evidence="5">
    <location>
        <begin position="150"/>
        <end position="244"/>
    </location>
</feature>
<reference evidence="6 7" key="1">
    <citation type="submission" date="2021-01" db="EMBL/GenBank/DDBJ databases">
        <title>Carboxyliciviraga sp.nov., isolated from coastal sediments.</title>
        <authorList>
            <person name="Lu D."/>
            <person name="Zhang T."/>
        </authorList>
    </citation>
    <scope>NUCLEOTIDE SEQUENCE [LARGE SCALE GENOMIC DNA]</scope>
    <source>
        <strain evidence="6 7">N1Y132</strain>
    </source>
</reference>
<dbReference type="Gene3D" id="3.40.250.10">
    <property type="entry name" value="Rhodanese-like domain"/>
    <property type="match status" value="1"/>
</dbReference>
<evidence type="ECO:0000259" key="5">
    <source>
        <dbReference type="PROSITE" id="PS50206"/>
    </source>
</evidence>
<evidence type="ECO:0000256" key="2">
    <source>
        <dbReference type="ARBA" id="ARBA00023002"/>
    </source>
</evidence>
<dbReference type="Pfam" id="PF00581">
    <property type="entry name" value="Rhodanese"/>
    <property type="match status" value="1"/>
</dbReference>
<dbReference type="InterPro" id="IPR022111">
    <property type="entry name" value="Rhodanese_C"/>
</dbReference>
<dbReference type="NCBIfam" id="NF001133">
    <property type="entry name" value="PRK00142.1-1"/>
    <property type="match status" value="1"/>
</dbReference>
<dbReference type="RefSeq" id="WP_200466167.1">
    <property type="nucleotide sequence ID" value="NZ_JAENRR010000047.1"/>
</dbReference>
<dbReference type="PROSITE" id="PS50206">
    <property type="entry name" value="RHODANESE_3"/>
    <property type="match status" value="1"/>
</dbReference>
<dbReference type="InterPro" id="IPR020936">
    <property type="entry name" value="TrhO"/>
</dbReference>
<keyword evidence="1 4" id="KW-0819">tRNA processing</keyword>
<dbReference type="InterPro" id="IPR040503">
    <property type="entry name" value="TRHO_N"/>
</dbReference>
<name>A0ABS1HMQ1_9BACT</name>
<evidence type="ECO:0000256" key="3">
    <source>
        <dbReference type="ARBA" id="ARBA00045625"/>
    </source>
</evidence>
<dbReference type="SMART" id="SM00450">
    <property type="entry name" value="RHOD"/>
    <property type="match status" value="1"/>
</dbReference>
<comment type="caution">
    <text evidence="6">The sequence shown here is derived from an EMBL/GenBank/DDBJ whole genome shotgun (WGS) entry which is preliminary data.</text>
</comment>
<comment type="function">
    <text evidence="3">Catalyzes oxygen-dependent 5-hydroxyuridine (ho5U) modification at position 34 in tRNAs, the first step in 5-carboxymethoxyuridine (cmo5U) biosynthesis. May be part of an alternate pathway, which is able to bypass cmo5U biogenesis in a subset of tRNAs under aerobic conditions.</text>
</comment>
<organism evidence="6 7">
    <name type="scientific">Carboxylicivirga marina</name>
    <dbReference type="NCBI Taxonomy" id="2800988"/>
    <lineage>
        <taxon>Bacteria</taxon>
        <taxon>Pseudomonadati</taxon>
        <taxon>Bacteroidota</taxon>
        <taxon>Bacteroidia</taxon>
        <taxon>Marinilabiliales</taxon>
        <taxon>Marinilabiliaceae</taxon>
        <taxon>Carboxylicivirga</taxon>
    </lineage>
</organism>
<dbReference type="InterPro" id="IPR001763">
    <property type="entry name" value="Rhodanese-like_dom"/>
</dbReference>